<evidence type="ECO:0000256" key="6">
    <source>
        <dbReference type="ARBA" id="ARBA00012487"/>
    </source>
</evidence>
<comment type="pathway">
    <text evidence="4">Lipid metabolism.</text>
</comment>
<keyword evidence="13" id="KW-0443">Lipid metabolism</keyword>
<dbReference type="PANTHER" id="PTHR13619">
    <property type="entry name" value="PHOSPHATIDATE CYTIDYLYLTRANSFERASE, MITOCHONDRIAL"/>
    <property type="match status" value="1"/>
</dbReference>
<keyword evidence="15" id="KW-0472">Membrane</keyword>
<evidence type="ECO:0000256" key="1">
    <source>
        <dbReference type="ARBA" id="ARBA00001946"/>
    </source>
</evidence>
<keyword evidence="17" id="KW-1208">Phospholipid metabolism</keyword>
<evidence type="ECO:0000313" key="19">
    <source>
        <dbReference type="EMBL" id="CAK9840106.1"/>
    </source>
</evidence>
<dbReference type="PANTHER" id="PTHR13619:SF0">
    <property type="entry name" value="PHOSPHATIDATE CYTIDYLYLTRANSFERASE, MITOCHONDRIAL"/>
    <property type="match status" value="1"/>
</dbReference>
<evidence type="ECO:0000256" key="5">
    <source>
        <dbReference type="ARBA" id="ARBA00005458"/>
    </source>
</evidence>
<keyword evidence="14" id="KW-0496">Mitochondrion</keyword>
<keyword evidence="11" id="KW-0999">Mitochondrion inner membrane</keyword>
<keyword evidence="9" id="KW-0808">Transferase</keyword>
<evidence type="ECO:0000256" key="2">
    <source>
        <dbReference type="ARBA" id="ARBA00004443"/>
    </source>
</evidence>
<comment type="subcellular location">
    <subcellularLocation>
        <location evidence="2">Mitochondrion inner membrane</location>
        <topology evidence="2">Peripheral membrane protein</topology>
        <orientation evidence="2">Matrix side</orientation>
    </subcellularLocation>
</comment>
<gene>
    <name evidence="19" type="primary">tam41</name>
    <name evidence="19" type="ORF">SPOM_SPBC1A4.06C</name>
</gene>
<organism evidence="19 20">
    <name type="scientific">Schizosaccharomyces pombe (strain 972 / ATCC 24843)</name>
    <name type="common">Fission yeast</name>
    <dbReference type="NCBI Taxonomy" id="284812"/>
    <lineage>
        <taxon>Eukaryota</taxon>
        <taxon>Fungi</taxon>
        <taxon>Dikarya</taxon>
        <taxon>Ascomycota</taxon>
        <taxon>Taphrinomycotina</taxon>
        <taxon>Schizosaccharomycetes</taxon>
        <taxon>Schizosaccharomycetales</taxon>
        <taxon>Schizosaccharomycetaceae</taxon>
        <taxon>Schizosaccharomyces</taxon>
    </lineage>
</organism>
<dbReference type="Pfam" id="PF09139">
    <property type="entry name" value="Tam41_Mmp37"/>
    <property type="match status" value="1"/>
</dbReference>
<protein>
    <recommendedName>
        <fullName evidence="7">Phosphatidate cytidylyltransferase, mitochondrial</fullName>
        <ecNumber evidence="6">2.7.7.41</ecNumber>
    </recommendedName>
    <alternativeName>
        <fullName evidence="18">CDP-diacylglycerol synthase</fullName>
    </alternativeName>
</protein>
<evidence type="ECO:0000256" key="15">
    <source>
        <dbReference type="ARBA" id="ARBA00023136"/>
    </source>
</evidence>
<dbReference type="Proteomes" id="UP000002485">
    <property type="component" value="Chromosome II"/>
</dbReference>
<dbReference type="GO" id="GO:0004605">
    <property type="term" value="F:phosphatidate cytidylyltransferase activity"/>
    <property type="evidence" value="ECO:0007669"/>
    <property type="project" value="UniProtKB-EC"/>
</dbReference>
<dbReference type="InterPro" id="IPR015222">
    <property type="entry name" value="Tam41"/>
</dbReference>
<sequence>MIFGKTHFLSYNILRYSTKRWMNRHSYSHHAKCTVAQLLKQNLLTFENQRIQPEEELKENLTKVVNYFQAPIDVAVGYGSGVFRQAGYSQKENPMIDFIFQVEDPVKWHKINLQQNPSHYSFVKNFGPGFVSTLQESFGTGVYYNTHVEVEGNIIKYGVTSKKDVYEDLKNWNTMYLAGRFQKPVVILKGEDEFYKENSYNLSSALHVGLLMLADRFTEFDLYKTIVSLSYLGDIRMSFFAENPRKVENIVSKQIAFFRKLYLPLLYAEPGVHFIESSEVLKSMDPSDNSRYLSFHQNITKDSISRLLNGLPLNLVKILGLKPDTSSFEKCAELMLTNQISTRSLLISKSIKKLTSFSILTQSIKGIFTAGVIRSLVYVYAKLKKGLLSKWGR</sequence>
<keyword evidence="10 19" id="KW-0548">Nucleotidyltransferase</keyword>
<name>A0AAN2H7N7_SCHPO</name>
<keyword evidence="12" id="KW-0460">Magnesium</keyword>
<dbReference type="GO" id="GO:0005743">
    <property type="term" value="C:mitochondrial inner membrane"/>
    <property type="evidence" value="ECO:0007669"/>
    <property type="project" value="UniProtKB-SubCell"/>
</dbReference>
<dbReference type="SMR" id="A0AAN2H7N7"/>
<evidence type="ECO:0000256" key="14">
    <source>
        <dbReference type="ARBA" id="ARBA00023128"/>
    </source>
</evidence>
<dbReference type="KEGG" id="spo:2540640"/>
<dbReference type="GeneID" id="2540640"/>
<evidence type="ECO:0000256" key="3">
    <source>
        <dbReference type="ARBA" id="ARBA00005119"/>
    </source>
</evidence>
<reference evidence="19 20" key="1">
    <citation type="journal article" date="2002" name="Nature">
        <title>The genome sequence of Schizosaccharomyces pombe.</title>
        <authorList>
            <person name="Wood V."/>
            <person name="Gwilliam R."/>
            <person name="Rajandream M.A."/>
            <person name="Lyne M."/>
            <person name="Lyne R."/>
            <person name="Stewart A."/>
            <person name="Sgouros J."/>
            <person name="Peat N."/>
            <person name="Hayles J."/>
            <person name="Baker S."/>
            <person name="Basham D."/>
            <person name="Bowman S."/>
            <person name="Brooks K."/>
            <person name="Brown D."/>
            <person name="Brown S."/>
            <person name="Chillingworth T."/>
            <person name="Churcher C."/>
            <person name="Collins M."/>
            <person name="Connor R."/>
            <person name="Cronin A."/>
            <person name="Davis P."/>
            <person name="Feltwell T."/>
            <person name="Fraser A."/>
            <person name="Gentles S."/>
            <person name="Goble A."/>
            <person name="Hamlin N."/>
            <person name="Harris D."/>
            <person name="Hidalgo J."/>
            <person name="Hodgson G."/>
            <person name="Holroyd S."/>
            <person name="Hornsby T."/>
            <person name="Howarth S."/>
            <person name="Huckle E.J."/>
            <person name="Hunt S."/>
            <person name="Jagels K."/>
            <person name="James K."/>
            <person name="Jones L."/>
            <person name="Jones M."/>
            <person name="Leather S."/>
            <person name="McDonald S."/>
            <person name="McLean J."/>
            <person name="Mooney P."/>
            <person name="Moule S."/>
            <person name="Mungall K."/>
            <person name="Murphy L."/>
            <person name="Niblett D."/>
            <person name="Odell C."/>
            <person name="Oliver K."/>
            <person name="O'Neil S."/>
            <person name="Pearson D."/>
            <person name="Quail M.A."/>
            <person name="Rabbinowitsch E."/>
            <person name="Rutherford K."/>
            <person name="Rutter S."/>
            <person name="Saunders D."/>
            <person name="Seeger K."/>
            <person name="Sharp S."/>
            <person name="Skelton J."/>
            <person name="Simmonds M."/>
            <person name="Squares R."/>
            <person name="Squares S."/>
            <person name="Stevens K."/>
            <person name="Taylor K."/>
            <person name="Taylor R.G."/>
            <person name="Tivey A."/>
            <person name="Walsh S."/>
            <person name="Warren T."/>
            <person name="Whitehead S."/>
            <person name="Woodward J."/>
            <person name="Volckaert G."/>
            <person name="Aert R."/>
            <person name="Robben J."/>
            <person name="Grymonprez B."/>
            <person name="Weltjens I."/>
            <person name="Vanstreels E."/>
            <person name="Rieger M."/>
            <person name="Schafer M."/>
            <person name="Muller-Auer S."/>
            <person name="Gabel C."/>
            <person name="Fuchs M."/>
            <person name="Dusterhoft A."/>
            <person name="Fritzc C."/>
            <person name="Holzer E."/>
            <person name="Moestl D."/>
            <person name="Hilbert H."/>
            <person name="Borzym K."/>
            <person name="Langer I."/>
            <person name="Beck A."/>
            <person name="Lehrach H."/>
            <person name="Reinhardt R."/>
            <person name="Pohl T.M."/>
            <person name="Eger P."/>
            <person name="Zimmermann W."/>
            <person name="Wedler H."/>
            <person name="Wambutt R."/>
            <person name="Purnelle B."/>
            <person name="Goffeau A."/>
            <person name="Cadieu E."/>
            <person name="Dreano S."/>
            <person name="Gloux S."/>
            <person name="Lelaure V."/>
            <person name="Mottier S."/>
            <person name="Galibert F."/>
            <person name="Aves S.J."/>
            <person name="Xiang Z."/>
            <person name="Hunt C."/>
            <person name="Moore K."/>
            <person name="Hurst S.M."/>
            <person name="Lucas M."/>
            <person name="Rochet M."/>
            <person name="Gaillardin C."/>
            <person name="Tallada V.A."/>
            <person name="Garzon A."/>
            <person name="Thode G."/>
            <person name="Daga R.R."/>
            <person name="Cruzado L."/>
            <person name="Jimenez J."/>
            <person name="Sanchez M."/>
            <person name="del Rey F."/>
            <person name="Benito J."/>
            <person name="Dominguez A."/>
            <person name="Revuelta J.L."/>
            <person name="Moreno S."/>
            <person name="Armstrong J."/>
            <person name="Forsburg S.L."/>
            <person name="Cerutti L."/>
            <person name="Lowe T."/>
            <person name="McCombie W.R."/>
            <person name="Paulsen I."/>
            <person name="Potashkin J."/>
            <person name="Shpakovski G.V."/>
            <person name="Ussery D."/>
            <person name="Barrell B.G."/>
            <person name="Nurse P."/>
        </authorList>
    </citation>
    <scope>NUCLEOTIDE SEQUENCE [LARGE SCALE GENOMIC DNA]</scope>
    <source>
        <strain evidence="20">972 / ATCC 24843</strain>
    </source>
</reference>
<evidence type="ECO:0000256" key="13">
    <source>
        <dbReference type="ARBA" id="ARBA00023098"/>
    </source>
</evidence>
<evidence type="ECO:0000256" key="11">
    <source>
        <dbReference type="ARBA" id="ARBA00022792"/>
    </source>
</evidence>
<dbReference type="EMBL" id="CU329671">
    <property type="protein sequence ID" value="CAK9840106.1"/>
    <property type="molecule type" value="Genomic_DNA"/>
</dbReference>
<proteinExistence type="inferred from homology"/>
<dbReference type="GO" id="GO:0032049">
    <property type="term" value="P:cardiolipin biosynthetic process"/>
    <property type="evidence" value="ECO:0007669"/>
    <property type="project" value="InterPro"/>
</dbReference>
<evidence type="ECO:0000256" key="18">
    <source>
        <dbReference type="ARBA" id="ARBA00029893"/>
    </source>
</evidence>
<evidence type="ECO:0000256" key="4">
    <source>
        <dbReference type="ARBA" id="ARBA00005189"/>
    </source>
</evidence>
<comment type="similarity">
    <text evidence="5">Belongs to the TAM41 family.</text>
</comment>
<evidence type="ECO:0000256" key="16">
    <source>
        <dbReference type="ARBA" id="ARBA00023209"/>
    </source>
</evidence>
<dbReference type="AlphaFoldDB" id="A0AAN2H7N7"/>
<keyword evidence="16" id="KW-0594">Phospholipid biosynthesis</keyword>
<evidence type="ECO:0000256" key="12">
    <source>
        <dbReference type="ARBA" id="ARBA00022842"/>
    </source>
</evidence>
<comment type="pathway">
    <text evidence="3">Phospholipid metabolism; CDP-diacylglycerol biosynthesis; CDP-diacylglycerol from sn-glycerol 3-phosphate: step 3/3.</text>
</comment>
<evidence type="ECO:0000256" key="9">
    <source>
        <dbReference type="ARBA" id="ARBA00022679"/>
    </source>
</evidence>
<keyword evidence="8" id="KW-0444">Lipid biosynthesis</keyword>
<accession>A0AAN2H7N7</accession>
<comment type="cofactor">
    <cofactor evidence="1">
        <name>Mg(2+)</name>
        <dbReference type="ChEBI" id="CHEBI:18420"/>
    </cofactor>
</comment>
<evidence type="ECO:0000256" key="8">
    <source>
        <dbReference type="ARBA" id="ARBA00022516"/>
    </source>
</evidence>
<dbReference type="EC" id="2.7.7.41" evidence="6"/>
<evidence type="ECO:0000256" key="10">
    <source>
        <dbReference type="ARBA" id="ARBA00022695"/>
    </source>
</evidence>
<evidence type="ECO:0000313" key="20">
    <source>
        <dbReference type="Proteomes" id="UP000002485"/>
    </source>
</evidence>
<evidence type="ECO:0000256" key="7">
    <source>
        <dbReference type="ARBA" id="ARBA00018337"/>
    </source>
</evidence>
<keyword evidence="20" id="KW-1185">Reference proteome</keyword>
<evidence type="ECO:0000256" key="17">
    <source>
        <dbReference type="ARBA" id="ARBA00023264"/>
    </source>
</evidence>
<dbReference type="PIRSF" id="PIRSF028840">
    <property type="entry name" value="Mmp37"/>
    <property type="match status" value="1"/>
</dbReference>